<dbReference type="EMBL" id="AP017646">
    <property type="protein sequence ID" value="BAW29303.1"/>
    <property type="molecule type" value="Genomic_DNA"/>
</dbReference>
<evidence type="ECO:0000313" key="1">
    <source>
        <dbReference type="EMBL" id="BAW29303.1"/>
    </source>
</evidence>
<dbReference type="Proteomes" id="UP000265557">
    <property type="component" value="Chromosome"/>
</dbReference>
<name>A0A3G9CT77_METTE</name>
<gene>
    <name evidence="1" type="ORF">MESMT1_1373</name>
</gene>
<accession>A0A3G9CT77</accession>
<protein>
    <submittedName>
        <fullName evidence="1">Uncharacterized protein</fullName>
    </submittedName>
</protein>
<proteinExistence type="predicted"/>
<dbReference type="AlphaFoldDB" id="A0A3G9CT77"/>
<organism evidence="1 2">
    <name type="scientific">Methanosarcina thermophila</name>
    <dbReference type="NCBI Taxonomy" id="2210"/>
    <lineage>
        <taxon>Archaea</taxon>
        <taxon>Methanobacteriati</taxon>
        <taxon>Methanobacteriota</taxon>
        <taxon>Stenosarchaea group</taxon>
        <taxon>Methanomicrobia</taxon>
        <taxon>Methanosarcinales</taxon>
        <taxon>Methanosarcinaceae</taxon>
        <taxon>Methanosarcina</taxon>
    </lineage>
</organism>
<reference evidence="1 2" key="1">
    <citation type="submission" date="2016-09" db="EMBL/GenBank/DDBJ databases">
        <title>Complete Genome Sequence of Methanosarcina thermophila MT-1.</title>
        <authorList>
            <person name="Kouzuma A."/>
        </authorList>
    </citation>
    <scope>NUCLEOTIDE SEQUENCE [LARGE SCALE GENOMIC DNA]</scope>
    <source>
        <strain evidence="1 2">MT-1</strain>
    </source>
</reference>
<evidence type="ECO:0000313" key="2">
    <source>
        <dbReference type="Proteomes" id="UP000265557"/>
    </source>
</evidence>
<sequence>MPERKALGQNDGERNFYTGGFVRTGYKFQRKVEKYIKGYQGRREDVYKPLVTDYKLSRSTKVKN</sequence>